<dbReference type="CDD" id="cd00383">
    <property type="entry name" value="trans_reg_C"/>
    <property type="match status" value="1"/>
</dbReference>
<keyword evidence="9" id="KW-1185">Reference proteome</keyword>
<dbReference type="InterPro" id="IPR011006">
    <property type="entry name" value="CheY-like_superfamily"/>
</dbReference>
<evidence type="ECO:0000259" key="6">
    <source>
        <dbReference type="PROSITE" id="PS50110"/>
    </source>
</evidence>
<dbReference type="Pfam" id="PF00072">
    <property type="entry name" value="Response_reg"/>
    <property type="match status" value="1"/>
</dbReference>
<dbReference type="InterPro" id="IPR001789">
    <property type="entry name" value="Sig_transdc_resp-reg_receiver"/>
</dbReference>
<organism evidence="8 9">
    <name type="scientific">Hydrobacter penzbergensis</name>
    <dbReference type="NCBI Taxonomy" id="1235997"/>
    <lineage>
        <taxon>Bacteria</taxon>
        <taxon>Pseudomonadati</taxon>
        <taxon>Bacteroidota</taxon>
        <taxon>Chitinophagia</taxon>
        <taxon>Chitinophagales</taxon>
        <taxon>Chitinophagaceae</taxon>
        <taxon>Hydrobacter</taxon>
    </lineage>
</organism>
<evidence type="ECO:0000259" key="7">
    <source>
        <dbReference type="PROSITE" id="PS51755"/>
    </source>
</evidence>
<keyword evidence="1 4" id="KW-0597">Phosphoprotein</keyword>
<dbReference type="GO" id="GO:0006355">
    <property type="term" value="P:regulation of DNA-templated transcription"/>
    <property type="evidence" value="ECO:0007669"/>
    <property type="project" value="InterPro"/>
</dbReference>
<dbReference type="Gene3D" id="6.10.250.690">
    <property type="match status" value="1"/>
</dbReference>
<evidence type="ECO:0000256" key="3">
    <source>
        <dbReference type="ARBA" id="ARBA00023125"/>
    </source>
</evidence>
<dbReference type="RefSeq" id="WP_092723089.1">
    <property type="nucleotide sequence ID" value="NZ_FNNO01000004.1"/>
</dbReference>
<dbReference type="Gene3D" id="1.10.10.10">
    <property type="entry name" value="Winged helix-like DNA-binding domain superfamily/Winged helix DNA-binding domain"/>
    <property type="match status" value="1"/>
</dbReference>
<sequence length="227" mass="26447">MNIKVLYVEDERFLGKIVKESLETRGFEVVMEADGNQVLEQFTNERPDICVLDVMLPGRSGFELAKDIRKLNDDIPIIFLTAKTQTDDVLTGFRLGANDYIRKPFSMEELIVRIENLLRIKKEPLLTTNGDTIPLGKFQFHLNKQLLQGGAEERKLSYRETELIKYLYQHRNDVIDRRELLNHIWGNDSFFNSRNLDVYITKIRGYLKDDTSLEIITIKGVGYRFVV</sequence>
<evidence type="ECO:0000256" key="1">
    <source>
        <dbReference type="ARBA" id="ARBA00022553"/>
    </source>
</evidence>
<feature type="DNA-binding region" description="OmpR/PhoB-type" evidence="5">
    <location>
        <begin position="130"/>
        <end position="227"/>
    </location>
</feature>
<dbReference type="Proteomes" id="UP000198711">
    <property type="component" value="Unassembled WGS sequence"/>
</dbReference>
<dbReference type="SMART" id="SM00448">
    <property type="entry name" value="REC"/>
    <property type="match status" value="1"/>
</dbReference>
<dbReference type="GO" id="GO:0000976">
    <property type="term" value="F:transcription cis-regulatory region binding"/>
    <property type="evidence" value="ECO:0007669"/>
    <property type="project" value="TreeGrafter"/>
</dbReference>
<accession>A0A8X8LAW1</accession>
<evidence type="ECO:0000313" key="8">
    <source>
        <dbReference type="EMBL" id="SDW61170.1"/>
    </source>
</evidence>
<dbReference type="Gene3D" id="3.40.50.2300">
    <property type="match status" value="1"/>
</dbReference>
<name>A0A8X8LAW1_9BACT</name>
<dbReference type="PROSITE" id="PS51755">
    <property type="entry name" value="OMPR_PHOB"/>
    <property type="match status" value="1"/>
</dbReference>
<evidence type="ECO:0000313" key="9">
    <source>
        <dbReference type="Proteomes" id="UP000198711"/>
    </source>
</evidence>
<feature type="domain" description="OmpR/PhoB-type" evidence="7">
    <location>
        <begin position="130"/>
        <end position="227"/>
    </location>
</feature>
<keyword evidence="2" id="KW-0902">Two-component regulatory system</keyword>
<dbReference type="GO" id="GO:0032993">
    <property type="term" value="C:protein-DNA complex"/>
    <property type="evidence" value="ECO:0007669"/>
    <property type="project" value="TreeGrafter"/>
</dbReference>
<dbReference type="InterPro" id="IPR036388">
    <property type="entry name" value="WH-like_DNA-bd_sf"/>
</dbReference>
<dbReference type="PROSITE" id="PS50110">
    <property type="entry name" value="RESPONSE_REGULATORY"/>
    <property type="match status" value="1"/>
</dbReference>
<dbReference type="CDD" id="cd17574">
    <property type="entry name" value="REC_OmpR"/>
    <property type="match status" value="1"/>
</dbReference>
<dbReference type="InterPro" id="IPR039420">
    <property type="entry name" value="WalR-like"/>
</dbReference>
<dbReference type="PANTHER" id="PTHR48111:SF40">
    <property type="entry name" value="PHOSPHATE REGULON TRANSCRIPTIONAL REGULATORY PROTEIN PHOB"/>
    <property type="match status" value="1"/>
</dbReference>
<dbReference type="InterPro" id="IPR016032">
    <property type="entry name" value="Sig_transdc_resp-reg_C-effctor"/>
</dbReference>
<comment type="caution">
    <text evidence="8">The sequence shown here is derived from an EMBL/GenBank/DDBJ whole genome shotgun (WGS) entry which is preliminary data.</text>
</comment>
<dbReference type="SMART" id="SM00862">
    <property type="entry name" value="Trans_reg_C"/>
    <property type="match status" value="1"/>
</dbReference>
<dbReference type="GO" id="GO:0000156">
    <property type="term" value="F:phosphorelay response regulator activity"/>
    <property type="evidence" value="ECO:0007669"/>
    <property type="project" value="TreeGrafter"/>
</dbReference>
<dbReference type="SUPFAM" id="SSF46894">
    <property type="entry name" value="C-terminal effector domain of the bipartite response regulators"/>
    <property type="match status" value="1"/>
</dbReference>
<protein>
    <submittedName>
        <fullName evidence="8">DNA-binding response regulator, OmpR family, contains REC and winged-helix (WHTH) domain</fullName>
    </submittedName>
</protein>
<evidence type="ECO:0000256" key="2">
    <source>
        <dbReference type="ARBA" id="ARBA00023012"/>
    </source>
</evidence>
<keyword evidence="3 5" id="KW-0238">DNA-binding</keyword>
<proteinExistence type="predicted"/>
<dbReference type="Pfam" id="PF00486">
    <property type="entry name" value="Trans_reg_C"/>
    <property type="match status" value="1"/>
</dbReference>
<dbReference type="InterPro" id="IPR001867">
    <property type="entry name" value="OmpR/PhoB-type_DNA-bd"/>
</dbReference>
<evidence type="ECO:0000256" key="5">
    <source>
        <dbReference type="PROSITE-ProRule" id="PRU01091"/>
    </source>
</evidence>
<dbReference type="AlphaFoldDB" id="A0A8X8LAW1"/>
<dbReference type="SUPFAM" id="SSF52172">
    <property type="entry name" value="CheY-like"/>
    <property type="match status" value="1"/>
</dbReference>
<feature type="domain" description="Response regulatory" evidence="6">
    <location>
        <begin position="4"/>
        <end position="118"/>
    </location>
</feature>
<dbReference type="EMBL" id="FNNO01000004">
    <property type="protein sequence ID" value="SDW61170.1"/>
    <property type="molecule type" value="Genomic_DNA"/>
</dbReference>
<reference evidence="8 9" key="1">
    <citation type="submission" date="2016-10" db="EMBL/GenBank/DDBJ databases">
        <authorList>
            <person name="Varghese N."/>
            <person name="Submissions S."/>
        </authorList>
    </citation>
    <scope>NUCLEOTIDE SEQUENCE [LARGE SCALE GENOMIC DNA]</scope>
    <source>
        <strain evidence="8 9">DSM 25353</strain>
    </source>
</reference>
<dbReference type="GO" id="GO:0005829">
    <property type="term" value="C:cytosol"/>
    <property type="evidence" value="ECO:0007669"/>
    <property type="project" value="TreeGrafter"/>
</dbReference>
<evidence type="ECO:0000256" key="4">
    <source>
        <dbReference type="PROSITE-ProRule" id="PRU00169"/>
    </source>
</evidence>
<gene>
    <name evidence="8" type="ORF">SAMN05444410_10498</name>
</gene>
<feature type="modified residue" description="4-aspartylphosphate" evidence="4">
    <location>
        <position position="53"/>
    </location>
</feature>
<dbReference type="PANTHER" id="PTHR48111">
    <property type="entry name" value="REGULATOR OF RPOS"/>
    <property type="match status" value="1"/>
</dbReference>